<proteinExistence type="predicted"/>
<dbReference type="AlphaFoldDB" id="A0A9D7S9V0"/>
<dbReference type="Proteomes" id="UP000808349">
    <property type="component" value="Unassembled WGS sequence"/>
</dbReference>
<accession>A0A9D7S9V0</accession>
<dbReference type="InterPro" id="IPR036654">
    <property type="entry name" value="DNA_pol_III_psi_sf"/>
</dbReference>
<organism evidence="1 2">
    <name type="scientific">Candidatus Defluviibacterium haderslevense</name>
    <dbReference type="NCBI Taxonomy" id="2981993"/>
    <lineage>
        <taxon>Bacteria</taxon>
        <taxon>Pseudomonadati</taxon>
        <taxon>Bacteroidota</taxon>
        <taxon>Saprospiria</taxon>
        <taxon>Saprospirales</taxon>
        <taxon>Saprospiraceae</taxon>
        <taxon>Candidatus Defluviibacterium</taxon>
    </lineage>
</organism>
<evidence type="ECO:0000313" key="1">
    <source>
        <dbReference type="EMBL" id="MBK9718051.1"/>
    </source>
</evidence>
<dbReference type="EMBL" id="JADKFW010000007">
    <property type="protein sequence ID" value="MBK9718051.1"/>
    <property type="molecule type" value="Genomic_DNA"/>
</dbReference>
<dbReference type="GO" id="GO:0008408">
    <property type="term" value="F:3'-5' exonuclease activity"/>
    <property type="evidence" value="ECO:0007669"/>
    <property type="project" value="InterPro"/>
</dbReference>
<evidence type="ECO:0000313" key="2">
    <source>
        <dbReference type="Proteomes" id="UP000808349"/>
    </source>
</evidence>
<name>A0A9D7S9V0_9BACT</name>
<sequence>MRNYKSTHIQYQIPKDYLNKVNIVSTMPTLVIIAEQSPEQNLFLHKILASVQLVDQQNTSIEILKKDQVLNFNLLKLKSTQEIISFGIEPNQFMLNGFELKHHIYEFEGLKWLFCYEIQTYQTDETKKRQLWNALKALKQLK</sequence>
<reference evidence="1 2" key="1">
    <citation type="submission" date="2020-10" db="EMBL/GenBank/DDBJ databases">
        <title>Connecting structure to function with the recovery of over 1000 high-quality activated sludge metagenome-assembled genomes encoding full-length rRNA genes using long-read sequencing.</title>
        <authorList>
            <person name="Singleton C.M."/>
            <person name="Petriglieri F."/>
            <person name="Kristensen J.M."/>
            <person name="Kirkegaard R.H."/>
            <person name="Michaelsen T.Y."/>
            <person name="Andersen M.H."/>
            <person name="Karst S.M."/>
            <person name="Dueholm M.S."/>
            <person name="Nielsen P.H."/>
            <person name="Albertsen M."/>
        </authorList>
    </citation>
    <scope>NUCLEOTIDE SEQUENCE [LARGE SCALE GENOMIC DNA]</scope>
    <source>
        <strain evidence="1">Ribe_18-Q3-R11-54_BAT3C.373</strain>
    </source>
</reference>
<dbReference type="Gene3D" id="3.40.50.10220">
    <property type="entry name" value="DNA polymerase III, psi subunit"/>
    <property type="match status" value="1"/>
</dbReference>
<dbReference type="GO" id="GO:0003887">
    <property type="term" value="F:DNA-directed DNA polymerase activity"/>
    <property type="evidence" value="ECO:0007669"/>
    <property type="project" value="InterPro"/>
</dbReference>
<comment type="caution">
    <text evidence="1">The sequence shown here is derived from an EMBL/GenBank/DDBJ whole genome shotgun (WGS) entry which is preliminary data.</text>
</comment>
<gene>
    <name evidence="1" type="ORF">IPO85_11165</name>
</gene>
<dbReference type="GO" id="GO:0006260">
    <property type="term" value="P:DNA replication"/>
    <property type="evidence" value="ECO:0007669"/>
    <property type="project" value="InterPro"/>
</dbReference>
<protein>
    <submittedName>
        <fullName evidence="1">Uncharacterized protein</fullName>
    </submittedName>
</protein>